<comment type="caution">
    <text evidence="1">The sequence shown here is derived from an EMBL/GenBank/DDBJ whole genome shotgun (WGS) entry which is preliminary data.</text>
</comment>
<evidence type="ECO:0000313" key="1">
    <source>
        <dbReference type="EMBL" id="TVO65536.1"/>
    </source>
</evidence>
<dbReference type="Pfam" id="PF06804">
    <property type="entry name" value="Lipoprotein_18"/>
    <property type="match status" value="1"/>
</dbReference>
<gene>
    <name evidence="1" type="primary">bamC</name>
    <name evidence="1" type="ORF">FPL11_05580</name>
</gene>
<accession>A0A557RKA0</accession>
<dbReference type="AlphaFoldDB" id="A0A557RKA0"/>
<dbReference type="InterPro" id="IPR010653">
    <property type="entry name" value="NlpB/DapX"/>
</dbReference>
<organism evidence="1 2">
    <name type="scientific">Spiribacter aquaticus</name>
    <dbReference type="NCBI Taxonomy" id="1935996"/>
    <lineage>
        <taxon>Bacteria</taxon>
        <taxon>Pseudomonadati</taxon>
        <taxon>Pseudomonadota</taxon>
        <taxon>Gammaproteobacteria</taxon>
        <taxon>Chromatiales</taxon>
        <taxon>Ectothiorhodospiraceae</taxon>
        <taxon>Spiribacter</taxon>
    </lineage>
</organism>
<sequence>MRKQITTTLLTSFVIVTGFGASDSVVAGFSKELQMSEYNYYPPEGSPDVENSFEVKESFDVVWDRIKKNVPDGFDIEDIDKASGLIKMSYQSDEPSKYVDCGREHSTFDFQGTFEEYNYKTAEDASFKEVVSWEVGSEYQPGVQEVDRNSRLEGIVNVSVKPEGNKTDLRVEAEYDLGFDLKFRYKKFSSMDGDSYGKSRMIGWNKSESVIDYPAFRTGESAMETYYEGEVFERSYTCIPKGTLEARVLEMAER</sequence>
<dbReference type="EMBL" id="VMKP01000002">
    <property type="protein sequence ID" value="TVO65536.1"/>
    <property type="molecule type" value="Genomic_DNA"/>
</dbReference>
<proteinExistence type="predicted"/>
<evidence type="ECO:0000313" key="2">
    <source>
        <dbReference type="Proteomes" id="UP000316688"/>
    </source>
</evidence>
<name>A0A557RKA0_9GAMM</name>
<reference evidence="1 2" key="1">
    <citation type="submission" date="2019-07" db="EMBL/GenBank/DDBJ databases">
        <title>Reclasification of Spiribacter aquaticus.</title>
        <authorList>
            <person name="Leon M.J."/>
            <person name="Sanchez-Porro C."/>
            <person name="Ventosa A."/>
        </authorList>
    </citation>
    <scope>NUCLEOTIDE SEQUENCE [LARGE SCALE GENOMIC DNA]</scope>
    <source>
        <strain evidence="1 2">SP30</strain>
    </source>
</reference>
<dbReference type="RefSeq" id="WP_144347755.1">
    <property type="nucleotide sequence ID" value="NZ_VMKP01000002.1"/>
</dbReference>
<dbReference type="Proteomes" id="UP000316688">
    <property type="component" value="Unassembled WGS sequence"/>
</dbReference>
<keyword evidence="2" id="KW-1185">Reference proteome</keyword>
<protein>
    <submittedName>
        <fullName evidence="1">Outer membrane protein assembly factor BamC</fullName>
    </submittedName>
</protein>